<accession>A0A0H2RA44</accession>
<evidence type="ECO:0000313" key="1">
    <source>
        <dbReference type="EMBL" id="KLO08714.1"/>
    </source>
</evidence>
<dbReference type="AlphaFoldDB" id="A0A0H2RA44"/>
<reference evidence="1 2" key="1">
    <citation type="submission" date="2015-04" db="EMBL/GenBank/DDBJ databases">
        <title>Complete genome sequence of Schizopora paradoxa KUC8140, a cosmopolitan wood degrader in East Asia.</title>
        <authorList>
            <consortium name="DOE Joint Genome Institute"/>
            <person name="Min B."/>
            <person name="Park H."/>
            <person name="Jang Y."/>
            <person name="Kim J.-J."/>
            <person name="Kim K.H."/>
            <person name="Pangilinan J."/>
            <person name="Lipzen A."/>
            <person name="Riley R."/>
            <person name="Grigoriev I.V."/>
            <person name="Spatafora J.W."/>
            <person name="Choi I.-G."/>
        </authorList>
    </citation>
    <scope>NUCLEOTIDE SEQUENCE [LARGE SCALE GENOMIC DNA]</scope>
    <source>
        <strain evidence="1 2">KUC8140</strain>
    </source>
</reference>
<gene>
    <name evidence="1" type="ORF">SCHPADRAFT_931625</name>
</gene>
<dbReference type="InParanoid" id="A0A0H2RA44"/>
<dbReference type="EMBL" id="KQ086080">
    <property type="protein sequence ID" value="KLO08714.1"/>
    <property type="molecule type" value="Genomic_DNA"/>
</dbReference>
<dbReference type="OrthoDB" id="3020879at2759"/>
<organism evidence="1 2">
    <name type="scientific">Schizopora paradoxa</name>
    <dbReference type="NCBI Taxonomy" id="27342"/>
    <lineage>
        <taxon>Eukaryota</taxon>
        <taxon>Fungi</taxon>
        <taxon>Dikarya</taxon>
        <taxon>Basidiomycota</taxon>
        <taxon>Agaricomycotina</taxon>
        <taxon>Agaricomycetes</taxon>
        <taxon>Hymenochaetales</taxon>
        <taxon>Schizoporaceae</taxon>
        <taxon>Schizopora</taxon>
    </lineage>
</organism>
<proteinExistence type="predicted"/>
<dbReference type="Proteomes" id="UP000053477">
    <property type="component" value="Unassembled WGS sequence"/>
</dbReference>
<protein>
    <submittedName>
        <fullName evidence="1">Uncharacterized protein</fullName>
    </submittedName>
</protein>
<dbReference type="Gene3D" id="1.20.1280.50">
    <property type="match status" value="1"/>
</dbReference>
<sequence length="508" mass="57920">MAAIANLLDETLCDIFSLTIQNTRVYPNIFTTGNYFQDCVALIDISRVCRGWRELTLTNPTLWSSLFILAPDHPSAETLRQLAYFAEVCLARSASIPLTLFVNISVEDFRLAHPIILSLVAHEARWSQVALHFTRPLPPTGSQEYTPLHMRWIRDTSGEYEIHLKNPGAGLLREFCFNIASWFTTCSISKPIQGLETLRIAVHEKYEAHFLAKWLPFAPNLTELQIMEDNSYFSVITKGEERWSGGQPFVLPKLRTLTAQPNLLPHLTCPSLEKYVVDHDPVEDTRPLFLSFVERSACPLHTLVISFSSILDTSFMDFDMVRGYLISTITTLVVNHPGALLIDALTPIEGEDSFRFLPALGHLQLRYFDEYHFKSISALITSRWNVPNARRSLKSVTLVRCFDSIPGSLLYPQSAATMDIEEVEEKWQELAREECEAVERHQIVPDRSLKSEPCCYMYVERDAIGIFSSKEMVQISLHIDDGNSAKPAKEKRLDEITNPSKFEETYYF</sequence>
<keyword evidence="2" id="KW-1185">Reference proteome</keyword>
<evidence type="ECO:0000313" key="2">
    <source>
        <dbReference type="Proteomes" id="UP000053477"/>
    </source>
</evidence>
<name>A0A0H2RA44_9AGAM</name>